<dbReference type="Proteomes" id="UP000814207">
    <property type="component" value="Unassembled WGS sequence"/>
</dbReference>
<dbReference type="EMBL" id="WKEU01000003">
    <property type="protein sequence ID" value="MCF5061654.1"/>
    <property type="molecule type" value="Genomic_DNA"/>
</dbReference>
<organism evidence="1 2">
    <name type="scientific">Pseudomonas syringae</name>
    <dbReference type="NCBI Taxonomy" id="317"/>
    <lineage>
        <taxon>Bacteria</taxon>
        <taxon>Pseudomonadati</taxon>
        <taxon>Pseudomonadota</taxon>
        <taxon>Gammaproteobacteria</taxon>
        <taxon>Pseudomonadales</taxon>
        <taxon>Pseudomonadaceae</taxon>
        <taxon>Pseudomonas</taxon>
    </lineage>
</organism>
<protein>
    <recommendedName>
        <fullName evidence="3">HEPN domain-containing protein</fullName>
    </recommendedName>
</protein>
<reference evidence="1" key="1">
    <citation type="submission" date="2019-11" db="EMBL/GenBank/DDBJ databases">
        <title>Epiphytic Pseudomonas syringae from cherry orchards.</title>
        <authorList>
            <person name="Hulin M.T."/>
        </authorList>
    </citation>
    <scope>NUCLEOTIDE SEQUENCE</scope>
    <source>
        <strain evidence="1">PA-6-9A</strain>
    </source>
</reference>
<proteinExistence type="predicted"/>
<sequence length="186" mass="21544">MDYYDSDFARRKMEPMYWFNKSSEMRNSAGALWFSLSNTEQVSEWLKSNCNIQSGADYSVFDMLCGLSLELIYKAVIVSKKQPPPDNTHELNKLRVRAGIDASKKEIAILDIYTHSIYWQAKYPVAKKSEHHRNYVKLVDDNLYESIPGLNPKIRKPNNAMGWELFYKLWADGAESFEKANPNLFG</sequence>
<comment type="caution">
    <text evidence="1">The sequence shown here is derived from an EMBL/GenBank/DDBJ whole genome shotgun (WGS) entry which is preliminary data.</text>
</comment>
<name>A0A9Q3WZV4_PSESX</name>
<dbReference type="AlphaFoldDB" id="A0A9Q3WZV4"/>
<evidence type="ECO:0008006" key="3">
    <source>
        <dbReference type="Google" id="ProtNLM"/>
    </source>
</evidence>
<accession>A0A9Q3WZV4</accession>
<gene>
    <name evidence="1" type="ORF">GIW73_01620</name>
</gene>
<evidence type="ECO:0000313" key="1">
    <source>
        <dbReference type="EMBL" id="MCF5061654.1"/>
    </source>
</evidence>
<evidence type="ECO:0000313" key="2">
    <source>
        <dbReference type="Proteomes" id="UP000814207"/>
    </source>
</evidence>